<dbReference type="AlphaFoldDB" id="A0A1J4V9L8"/>
<dbReference type="SUPFAM" id="SSF52096">
    <property type="entry name" value="ClpP/crotonase"/>
    <property type="match status" value="1"/>
</dbReference>
<dbReference type="GO" id="GO:0007165">
    <property type="term" value="P:signal transduction"/>
    <property type="evidence" value="ECO:0007669"/>
    <property type="project" value="TreeGrafter"/>
</dbReference>
<dbReference type="SUPFAM" id="SSF50156">
    <property type="entry name" value="PDZ domain-like"/>
    <property type="match status" value="1"/>
</dbReference>
<dbReference type="GO" id="GO:0004175">
    <property type="term" value="F:endopeptidase activity"/>
    <property type="evidence" value="ECO:0007669"/>
    <property type="project" value="TreeGrafter"/>
</dbReference>
<dbReference type="FunFam" id="2.30.42.10:FF:000063">
    <property type="entry name" value="Peptidase, S41 family"/>
    <property type="match status" value="1"/>
</dbReference>
<dbReference type="SMART" id="SM00228">
    <property type="entry name" value="PDZ"/>
    <property type="match status" value="1"/>
</dbReference>
<dbReference type="STRING" id="1805282.AUJ44_01635"/>
<sequence>MRLQYKNTVFVIAAFVIVSASFFVGFYSGIAYNMTDERSLPINTTDGMPESVDFSMFWKVWHMVEDNYVSIDTVDEQQMVWGAISGLVSSLGDPYSVFFPPKENKYFESEIRGNFEGVGMEIGIRDDVLTIIAPLKGTPAGRAGLLASDKIIKIDETSSAGLSVDEAVDLIRGEKGSTVTFVIFREGKSEPFTVSLVRDVIDIPTIETKKRDDGIFVITLYSFSAQSPDLFRNALREFVESGDDKLVLDLRNNPGGYLDAAVDMASWFLPIGDVVVQESFRNSSHDLVHRSRGYDIFNDSLKFVILINEGSASASEIMAGALSEHGKAILVGERSFGKGSVQELLPVTDTTSLKVTVAKWLTPNGVSISENGLTPEIDVSFTQDDFEAGRDPQMDKAIETLKGM</sequence>
<comment type="similarity">
    <text evidence="1 5">Belongs to the peptidase S41A family.</text>
</comment>
<dbReference type="SMART" id="SM00245">
    <property type="entry name" value="TSPc"/>
    <property type="match status" value="1"/>
</dbReference>
<feature type="transmembrane region" description="Helical" evidence="6">
    <location>
        <begin position="9"/>
        <end position="30"/>
    </location>
</feature>
<reference evidence="8 9" key="1">
    <citation type="journal article" date="2016" name="Environ. Microbiol.">
        <title>Genomic resolution of a cold subsurface aquifer community provides metabolic insights for novel microbes adapted to high CO concentrations.</title>
        <authorList>
            <person name="Probst A.J."/>
            <person name="Castelle C.J."/>
            <person name="Singh A."/>
            <person name="Brown C.T."/>
            <person name="Anantharaman K."/>
            <person name="Sharon I."/>
            <person name="Hug L.A."/>
            <person name="Burstein D."/>
            <person name="Emerson J.B."/>
            <person name="Thomas B.C."/>
            <person name="Banfield J.F."/>
        </authorList>
    </citation>
    <scope>NUCLEOTIDE SEQUENCE [LARGE SCALE GENOMIC DNA]</scope>
    <source>
        <strain evidence="8">CG1_02_47_685</strain>
    </source>
</reference>
<gene>
    <name evidence="8" type="ORF">AUJ44_01635</name>
</gene>
<evidence type="ECO:0000256" key="5">
    <source>
        <dbReference type="RuleBase" id="RU004404"/>
    </source>
</evidence>
<evidence type="ECO:0000256" key="1">
    <source>
        <dbReference type="ARBA" id="ARBA00009179"/>
    </source>
</evidence>
<dbReference type="InterPro" id="IPR036034">
    <property type="entry name" value="PDZ_sf"/>
</dbReference>
<evidence type="ECO:0000256" key="3">
    <source>
        <dbReference type="ARBA" id="ARBA00022801"/>
    </source>
</evidence>
<dbReference type="Pfam" id="PF22694">
    <property type="entry name" value="CtpB_N-like"/>
    <property type="match status" value="1"/>
</dbReference>
<dbReference type="GO" id="GO:0006508">
    <property type="term" value="P:proteolysis"/>
    <property type="evidence" value="ECO:0007669"/>
    <property type="project" value="UniProtKB-KW"/>
</dbReference>
<keyword evidence="6" id="KW-0812">Transmembrane</keyword>
<dbReference type="NCBIfam" id="TIGR00225">
    <property type="entry name" value="prc"/>
    <property type="match status" value="1"/>
</dbReference>
<dbReference type="PROSITE" id="PS50106">
    <property type="entry name" value="PDZ"/>
    <property type="match status" value="1"/>
</dbReference>
<feature type="domain" description="PDZ" evidence="7">
    <location>
        <begin position="108"/>
        <end position="186"/>
    </location>
</feature>
<dbReference type="GO" id="GO:0030288">
    <property type="term" value="C:outer membrane-bounded periplasmic space"/>
    <property type="evidence" value="ECO:0007669"/>
    <property type="project" value="TreeGrafter"/>
</dbReference>
<organism evidence="8 9">
    <name type="scientific">Candidatus Nomurabacteria bacterium CG1_02_47_685</name>
    <dbReference type="NCBI Taxonomy" id="1805282"/>
    <lineage>
        <taxon>Bacteria</taxon>
        <taxon>Candidatus Nomuraibacteriota</taxon>
    </lineage>
</organism>
<protein>
    <recommendedName>
        <fullName evidence="7">PDZ domain-containing protein</fullName>
    </recommendedName>
</protein>
<dbReference type="Pfam" id="PF03572">
    <property type="entry name" value="Peptidase_S41"/>
    <property type="match status" value="1"/>
</dbReference>
<dbReference type="GO" id="GO:0008236">
    <property type="term" value="F:serine-type peptidase activity"/>
    <property type="evidence" value="ECO:0007669"/>
    <property type="project" value="UniProtKB-KW"/>
</dbReference>
<dbReference type="InterPro" id="IPR029045">
    <property type="entry name" value="ClpP/crotonase-like_dom_sf"/>
</dbReference>
<evidence type="ECO:0000256" key="4">
    <source>
        <dbReference type="ARBA" id="ARBA00022825"/>
    </source>
</evidence>
<proteinExistence type="inferred from homology"/>
<dbReference type="PANTHER" id="PTHR32060">
    <property type="entry name" value="TAIL-SPECIFIC PROTEASE"/>
    <property type="match status" value="1"/>
</dbReference>
<dbReference type="Pfam" id="PF17820">
    <property type="entry name" value="PDZ_6"/>
    <property type="match status" value="1"/>
</dbReference>
<dbReference type="Gene3D" id="3.90.226.10">
    <property type="entry name" value="2-enoyl-CoA Hydratase, Chain A, domain 1"/>
    <property type="match status" value="1"/>
</dbReference>
<accession>A0A1J4V9L8</accession>
<dbReference type="CDD" id="cd07560">
    <property type="entry name" value="Peptidase_S41_CPP"/>
    <property type="match status" value="1"/>
</dbReference>
<keyword evidence="2 5" id="KW-0645">Protease</keyword>
<dbReference type="Gene3D" id="2.30.42.10">
    <property type="match status" value="1"/>
</dbReference>
<comment type="caution">
    <text evidence="8">The sequence shown here is derived from an EMBL/GenBank/DDBJ whole genome shotgun (WGS) entry which is preliminary data.</text>
</comment>
<dbReference type="InterPro" id="IPR001478">
    <property type="entry name" value="PDZ"/>
</dbReference>
<evidence type="ECO:0000313" key="9">
    <source>
        <dbReference type="Proteomes" id="UP000183206"/>
    </source>
</evidence>
<evidence type="ECO:0000256" key="6">
    <source>
        <dbReference type="SAM" id="Phobius"/>
    </source>
</evidence>
<keyword evidence="4 5" id="KW-0720">Serine protease</keyword>
<keyword evidence="3 5" id="KW-0378">Hydrolase</keyword>
<dbReference type="InterPro" id="IPR041489">
    <property type="entry name" value="PDZ_6"/>
</dbReference>
<dbReference type="Proteomes" id="UP000183206">
    <property type="component" value="Unassembled WGS sequence"/>
</dbReference>
<keyword evidence="6" id="KW-0472">Membrane</keyword>
<name>A0A1J4V9L8_9BACT</name>
<dbReference type="InterPro" id="IPR055210">
    <property type="entry name" value="CtpA/B_N"/>
</dbReference>
<dbReference type="PANTHER" id="PTHR32060:SF30">
    <property type="entry name" value="CARBOXY-TERMINAL PROCESSING PROTEASE CTPA"/>
    <property type="match status" value="1"/>
</dbReference>
<dbReference type="Gene3D" id="3.30.750.44">
    <property type="match status" value="1"/>
</dbReference>
<evidence type="ECO:0000313" key="8">
    <source>
        <dbReference type="EMBL" id="OIO32752.1"/>
    </source>
</evidence>
<dbReference type="CDD" id="cd06782">
    <property type="entry name" value="cpPDZ_CPP-like"/>
    <property type="match status" value="1"/>
</dbReference>
<keyword evidence="6" id="KW-1133">Transmembrane helix</keyword>
<dbReference type="InterPro" id="IPR004447">
    <property type="entry name" value="Peptidase_S41A"/>
</dbReference>
<evidence type="ECO:0000256" key="2">
    <source>
        <dbReference type="ARBA" id="ARBA00022670"/>
    </source>
</evidence>
<dbReference type="InterPro" id="IPR005151">
    <property type="entry name" value="Tail-specific_protease"/>
</dbReference>
<dbReference type="EMBL" id="MNVO01000027">
    <property type="protein sequence ID" value="OIO32752.1"/>
    <property type="molecule type" value="Genomic_DNA"/>
</dbReference>
<evidence type="ECO:0000259" key="7">
    <source>
        <dbReference type="PROSITE" id="PS50106"/>
    </source>
</evidence>